<organism evidence="5 6">
    <name type="scientific">Providencia alcalifaciens</name>
    <dbReference type="NCBI Taxonomy" id="126385"/>
    <lineage>
        <taxon>Bacteria</taxon>
        <taxon>Pseudomonadati</taxon>
        <taxon>Pseudomonadota</taxon>
        <taxon>Gammaproteobacteria</taxon>
        <taxon>Enterobacterales</taxon>
        <taxon>Morganellaceae</taxon>
        <taxon>Providencia</taxon>
    </lineage>
</organism>
<evidence type="ECO:0000313" key="6">
    <source>
        <dbReference type="Proteomes" id="UP000295055"/>
    </source>
</evidence>
<dbReference type="RefSeq" id="WP_132495310.1">
    <property type="nucleotide sequence ID" value="NZ_SMAS01000002.1"/>
</dbReference>
<dbReference type="OrthoDB" id="270177at2"/>
<protein>
    <submittedName>
        <fullName evidence="5">TetR family transcriptional regulator</fullName>
    </submittedName>
</protein>
<reference evidence="5 6" key="1">
    <citation type="submission" date="2019-03" db="EMBL/GenBank/DDBJ databases">
        <title>Genomic analyses of the natural microbiome of Caenorhabditis elegans.</title>
        <authorList>
            <person name="Samuel B."/>
        </authorList>
    </citation>
    <scope>NUCLEOTIDE SEQUENCE [LARGE SCALE GENOMIC DNA]</scope>
    <source>
        <strain evidence="5 6">JUb102</strain>
    </source>
</reference>
<proteinExistence type="predicted"/>
<comment type="caution">
    <text evidence="5">The sequence shown here is derived from an EMBL/GenBank/DDBJ whole genome shotgun (WGS) entry which is preliminary data.</text>
</comment>
<dbReference type="Gene3D" id="1.10.10.60">
    <property type="entry name" value="Homeodomain-like"/>
    <property type="match status" value="1"/>
</dbReference>
<keyword evidence="2" id="KW-0238">DNA-binding</keyword>
<dbReference type="SUPFAM" id="SSF46689">
    <property type="entry name" value="Homeodomain-like"/>
    <property type="match status" value="1"/>
</dbReference>
<sequence>MAQKGRPRNYDSHEALNNIMALFWRKGYSATSLEDLVDVTAMKKPSLYAAFGNKARLYELAMARFGEIAQAHYAAALAEQSPNESLFARLSRWLRATVSLYNGVDGKTGCMVLSTAVAETNDPQVQAFLKDVILAQETMLITCIEKEKSALREPENARLLVKTLIALLHSVSLRARAGETEEELSALIDAGEMVLRATLVIPENTQSTSSP</sequence>
<gene>
    <name evidence="5" type="ORF">EC835_10299</name>
</gene>
<feature type="domain" description="HTH tetR-type" evidence="4">
    <location>
        <begin position="19"/>
        <end position="59"/>
    </location>
</feature>
<evidence type="ECO:0000259" key="4">
    <source>
        <dbReference type="Pfam" id="PF00440"/>
    </source>
</evidence>
<evidence type="ECO:0000256" key="1">
    <source>
        <dbReference type="ARBA" id="ARBA00023015"/>
    </source>
</evidence>
<dbReference type="Pfam" id="PF00440">
    <property type="entry name" value="TetR_N"/>
    <property type="match status" value="1"/>
</dbReference>
<keyword evidence="1" id="KW-0805">Transcription regulation</keyword>
<evidence type="ECO:0000256" key="3">
    <source>
        <dbReference type="ARBA" id="ARBA00023163"/>
    </source>
</evidence>
<keyword evidence="3" id="KW-0804">Transcription</keyword>
<name>A0A4R3NNL9_9GAMM</name>
<dbReference type="GO" id="GO:0003677">
    <property type="term" value="F:DNA binding"/>
    <property type="evidence" value="ECO:0007669"/>
    <property type="project" value="UniProtKB-KW"/>
</dbReference>
<dbReference type="Gene3D" id="1.10.357.10">
    <property type="entry name" value="Tetracycline Repressor, domain 2"/>
    <property type="match status" value="1"/>
</dbReference>
<evidence type="ECO:0000313" key="5">
    <source>
        <dbReference type="EMBL" id="TCT36649.1"/>
    </source>
</evidence>
<evidence type="ECO:0000256" key="2">
    <source>
        <dbReference type="ARBA" id="ARBA00023125"/>
    </source>
</evidence>
<dbReference type="InterPro" id="IPR001647">
    <property type="entry name" value="HTH_TetR"/>
</dbReference>
<dbReference type="SUPFAM" id="SSF48498">
    <property type="entry name" value="Tetracyclin repressor-like, C-terminal domain"/>
    <property type="match status" value="1"/>
</dbReference>
<dbReference type="AlphaFoldDB" id="A0A4R3NNL9"/>
<dbReference type="PANTHER" id="PTHR47506:SF1">
    <property type="entry name" value="HTH-TYPE TRANSCRIPTIONAL REGULATOR YJDC"/>
    <property type="match status" value="1"/>
</dbReference>
<dbReference type="Proteomes" id="UP000295055">
    <property type="component" value="Unassembled WGS sequence"/>
</dbReference>
<dbReference type="InterPro" id="IPR036271">
    <property type="entry name" value="Tet_transcr_reg_TetR-rel_C_sf"/>
</dbReference>
<dbReference type="PANTHER" id="PTHR47506">
    <property type="entry name" value="TRANSCRIPTIONAL REGULATORY PROTEIN"/>
    <property type="match status" value="1"/>
</dbReference>
<dbReference type="EMBL" id="SMAS01000002">
    <property type="protein sequence ID" value="TCT36649.1"/>
    <property type="molecule type" value="Genomic_DNA"/>
</dbReference>
<accession>A0A4R3NNL9</accession>
<dbReference type="InterPro" id="IPR009057">
    <property type="entry name" value="Homeodomain-like_sf"/>
</dbReference>